<evidence type="ECO:0000313" key="3">
    <source>
        <dbReference type="Proteomes" id="UP000824116"/>
    </source>
</evidence>
<comment type="caution">
    <text evidence="2">The sequence shown here is derived from an EMBL/GenBank/DDBJ whole genome shotgun (WGS) entry which is preliminary data.</text>
</comment>
<accession>A0A9D2K3L6</accession>
<name>A0A9D2K3L6_9FIRM</name>
<reference evidence="2" key="1">
    <citation type="journal article" date="2021" name="PeerJ">
        <title>Extensive microbial diversity within the chicken gut microbiome revealed by metagenomics and culture.</title>
        <authorList>
            <person name="Gilroy R."/>
            <person name="Ravi A."/>
            <person name="Getino M."/>
            <person name="Pursley I."/>
            <person name="Horton D.L."/>
            <person name="Alikhan N.F."/>
            <person name="Baker D."/>
            <person name="Gharbi K."/>
            <person name="Hall N."/>
            <person name="Watson M."/>
            <person name="Adriaenssens E.M."/>
            <person name="Foster-Nyarko E."/>
            <person name="Jarju S."/>
            <person name="Secka A."/>
            <person name="Antonio M."/>
            <person name="Oren A."/>
            <person name="Chaudhuri R.R."/>
            <person name="La Ragione R."/>
            <person name="Hildebrand F."/>
            <person name="Pallen M.J."/>
        </authorList>
    </citation>
    <scope>NUCLEOTIDE SEQUENCE</scope>
    <source>
        <strain evidence="2">CHK196-3914</strain>
    </source>
</reference>
<evidence type="ECO:0000256" key="1">
    <source>
        <dbReference type="SAM" id="MobiDB-lite"/>
    </source>
</evidence>
<sequence>MSRKLIIEGNAVYEIDEECMLKQRLDEEKREHGDSRENRTEMRRDKN</sequence>
<gene>
    <name evidence="2" type="ORF">H9723_11670</name>
</gene>
<proteinExistence type="predicted"/>
<organism evidence="2 3">
    <name type="scientific">Candidatus Mediterraneibacter stercoravium</name>
    <dbReference type="NCBI Taxonomy" id="2838685"/>
    <lineage>
        <taxon>Bacteria</taxon>
        <taxon>Bacillati</taxon>
        <taxon>Bacillota</taxon>
        <taxon>Clostridia</taxon>
        <taxon>Lachnospirales</taxon>
        <taxon>Lachnospiraceae</taxon>
        <taxon>Mediterraneibacter</taxon>
    </lineage>
</organism>
<dbReference type="AlphaFoldDB" id="A0A9D2K3L6"/>
<dbReference type="Proteomes" id="UP000824116">
    <property type="component" value="Unassembled WGS sequence"/>
</dbReference>
<reference evidence="2" key="2">
    <citation type="submission" date="2021-04" db="EMBL/GenBank/DDBJ databases">
        <authorList>
            <person name="Gilroy R."/>
        </authorList>
    </citation>
    <scope>NUCLEOTIDE SEQUENCE</scope>
    <source>
        <strain evidence="2">CHK196-3914</strain>
    </source>
</reference>
<feature type="region of interest" description="Disordered" evidence="1">
    <location>
        <begin position="26"/>
        <end position="47"/>
    </location>
</feature>
<dbReference type="EMBL" id="DXAY01000268">
    <property type="protein sequence ID" value="HIZ75879.1"/>
    <property type="molecule type" value="Genomic_DNA"/>
</dbReference>
<protein>
    <submittedName>
        <fullName evidence="2">Uncharacterized protein</fullName>
    </submittedName>
</protein>
<evidence type="ECO:0000313" key="2">
    <source>
        <dbReference type="EMBL" id="HIZ75879.1"/>
    </source>
</evidence>